<protein>
    <submittedName>
        <fullName evidence="4">Transcriptional regulator of acetoin/glycerol metabolism/DNA-binding CsgD family transcriptional regulator</fullName>
    </submittedName>
</protein>
<dbReference type="InterPro" id="IPR036388">
    <property type="entry name" value="WH-like_DNA-bd_sf"/>
</dbReference>
<sequence length="272" mass="31661">MKSILSVEKRCEELINSYGESLLINVNPNIKFFDKVLSNEELAIRKDKNKHIISIIENLIRKNHIYDNLVKKGYFFIICDTDGYVVKLIYDEQLKNYFDALHFTEGISMRLKDCGTNAINLAIKTNKQVEINGKDHYCRLFSNWYCTAAPIIDYYSEEIIAYIDMSVVNKSYNKLRNTILSNISNYIEEIIMYRHEIYATINSRLSLSDKLILTYLANSLNRKEIIKEMNISEATLRRYIEKLKIKLKAQNDIVLILNAINAGILDTYGNIL</sequence>
<keyword evidence="2" id="KW-0804">Transcription</keyword>
<evidence type="ECO:0000259" key="3">
    <source>
        <dbReference type="Pfam" id="PF00196"/>
    </source>
</evidence>
<dbReference type="Pfam" id="PF00196">
    <property type="entry name" value="GerE"/>
    <property type="match status" value="1"/>
</dbReference>
<dbReference type="SUPFAM" id="SSF46894">
    <property type="entry name" value="C-terminal effector domain of the bipartite response regulators"/>
    <property type="match status" value="1"/>
</dbReference>
<feature type="domain" description="HTH luxR-type" evidence="3">
    <location>
        <begin position="205"/>
        <end position="257"/>
    </location>
</feature>
<dbReference type="InterPro" id="IPR029016">
    <property type="entry name" value="GAF-like_dom_sf"/>
</dbReference>
<dbReference type="Gene3D" id="3.30.450.40">
    <property type="match status" value="1"/>
</dbReference>
<evidence type="ECO:0000256" key="1">
    <source>
        <dbReference type="ARBA" id="ARBA00023015"/>
    </source>
</evidence>
<reference evidence="4" key="1">
    <citation type="submission" date="2021-03" db="EMBL/GenBank/DDBJ databases">
        <title>Genomic Encyclopedia of Type Strains, Phase IV (KMG-IV): sequencing the most valuable type-strain genomes for metagenomic binning, comparative biology and taxonomic classification.</title>
        <authorList>
            <person name="Goeker M."/>
        </authorList>
    </citation>
    <scope>NUCLEOTIDE SEQUENCE</scope>
    <source>
        <strain evidence="4">DSM 101588</strain>
    </source>
</reference>
<dbReference type="InterPro" id="IPR000792">
    <property type="entry name" value="Tscrpt_reg_LuxR_C"/>
</dbReference>
<evidence type="ECO:0000256" key="2">
    <source>
        <dbReference type="ARBA" id="ARBA00023163"/>
    </source>
</evidence>
<proteinExistence type="predicted"/>
<dbReference type="EMBL" id="JAGGLT010000015">
    <property type="protein sequence ID" value="MBP2072033.1"/>
    <property type="molecule type" value="Genomic_DNA"/>
</dbReference>
<accession>A0ABS4NED9</accession>
<comment type="caution">
    <text evidence="4">The sequence shown here is derived from an EMBL/GenBank/DDBJ whole genome shotgun (WGS) entry which is preliminary data.</text>
</comment>
<gene>
    <name evidence="4" type="ORF">J2Z80_001556</name>
</gene>
<organism evidence="4 5">
    <name type="scientific">Thermoanaerobacterium butyriciformans</name>
    <dbReference type="NCBI Taxonomy" id="1702242"/>
    <lineage>
        <taxon>Bacteria</taxon>
        <taxon>Bacillati</taxon>
        <taxon>Bacillota</taxon>
        <taxon>Clostridia</taxon>
        <taxon>Thermoanaerobacterales</taxon>
        <taxon>Thermoanaerobacteraceae</taxon>
        <taxon>Thermoanaerobacterium</taxon>
    </lineage>
</organism>
<evidence type="ECO:0000313" key="5">
    <source>
        <dbReference type="Proteomes" id="UP001166402"/>
    </source>
</evidence>
<dbReference type="RefSeq" id="WP_209453848.1">
    <property type="nucleotide sequence ID" value="NZ_JAGGLT010000015.1"/>
</dbReference>
<evidence type="ECO:0000313" key="4">
    <source>
        <dbReference type="EMBL" id="MBP2072033.1"/>
    </source>
</evidence>
<dbReference type="Proteomes" id="UP001166402">
    <property type="component" value="Unassembled WGS sequence"/>
</dbReference>
<keyword evidence="1" id="KW-0805">Transcription regulation</keyword>
<name>A0ABS4NED9_9THEO</name>
<dbReference type="Gene3D" id="1.10.10.10">
    <property type="entry name" value="Winged helix-like DNA-binding domain superfamily/Winged helix DNA-binding domain"/>
    <property type="match status" value="1"/>
</dbReference>
<dbReference type="InterPro" id="IPR016032">
    <property type="entry name" value="Sig_transdc_resp-reg_C-effctor"/>
</dbReference>
<keyword evidence="5" id="KW-1185">Reference proteome</keyword>